<feature type="binding site" evidence="10">
    <location>
        <position position="117"/>
    </location>
    <ligand>
        <name>L-glutamate</name>
        <dbReference type="ChEBI" id="CHEBI:29985"/>
    </ligand>
</feature>
<comment type="similarity">
    <text evidence="3 11">Belongs to the gamma-glutamyltransferase family.</text>
</comment>
<keyword evidence="4 11" id="KW-0808">Transferase</keyword>
<comment type="caution">
    <text evidence="13">The sequence shown here is derived from an EMBL/GenBank/DDBJ whole genome shotgun (WGS) entry which is preliminary data.</text>
</comment>
<evidence type="ECO:0000256" key="9">
    <source>
        <dbReference type="PIRSR" id="PIRSR600101-1"/>
    </source>
</evidence>
<dbReference type="InterPro" id="IPR043137">
    <property type="entry name" value="GGT_ssub_C"/>
</dbReference>
<dbReference type="AlphaFoldDB" id="A0A557SMH5"/>
<feature type="binding site" evidence="10">
    <location>
        <position position="494"/>
    </location>
    <ligand>
        <name>L-glutamate</name>
        <dbReference type="ChEBI" id="CHEBI:29985"/>
    </ligand>
</feature>
<dbReference type="UniPathway" id="UPA00204"/>
<proteinExistence type="inferred from homology"/>
<dbReference type="SUPFAM" id="SSF56235">
    <property type="entry name" value="N-terminal nucleophile aminohydrolases (Ntn hydrolases)"/>
    <property type="match status" value="1"/>
</dbReference>
<feature type="compositionally biased region" description="Basic and acidic residues" evidence="12">
    <location>
        <begin position="612"/>
        <end position="623"/>
    </location>
</feature>
<dbReference type="EMBL" id="VMNI01000005">
    <property type="protein sequence ID" value="TVO78614.1"/>
    <property type="molecule type" value="Genomic_DNA"/>
</dbReference>
<evidence type="ECO:0000256" key="5">
    <source>
        <dbReference type="ARBA" id="ARBA00022801"/>
    </source>
</evidence>
<evidence type="ECO:0000256" key="2">
    <source>
        <dbReference type="ARBA" id="ARBA00001089"/>
    </source>
</evidence>
<dbReference type="InterPro" id="IPR000101">
    <property type="entry name" value="GGT_peptidase"/>
</dbReference>
<dbReference type="EC" id="3.4.19.13" evidence="11"/>
<feature type="compositionally biased region" description="Basic residues" evidence="12">
    <location>
        <begin position="584"/>
        <end position="603"/>
    </location>
</feature>
<evidence type="ECO:0000256" key="1">
    <source>
        <dbReference type="ARBA" id="ARBA00001049"/>
    </source>
</evidence>
<dbReference type="EC" id="2.3.2.2" evidence="11"/>
<dbReference type="InterPro" id="IPR043138">
    <property type="entry name" value="GGT_lsub"/>
</dbReference>
<dbReference type="PRINTS" id="PR01210">
    <property type="entry name" value="GGTRANSPTASE"/>
</dbReference>
<comment type="catalytic activity">
    <reaction evidence="1 11">
        <text>an S-substituted glutathione + H2O = an S-substituted L-cysteinylglycine + L-glutamate</text>
        <dbReference type="Rhea" id="RHEA:59468"/>
        <dbReference type="ChEBI" id="CHEBI:15377"/>
        <dbReference type="ChEBI" id="CHEBI:29985"/>
        <dbReference type="ChEBI" id="CHEBI:90779"/>
        <dbReference type="ChEBI" id="CHEBI:143103"/>
        <dbReference type="EC" id="3.4.19.13"/>
    </reaction>
</comment>
<feature type="region of interest" description="Disordered" evidence="12">
    <location>
        <begin position="584"/>
        <end position="623"/>
    </location>
</feature>
<keyword evidence="5 11" id="KW-0378">Hydrolase</keyword>
<dbReference type="InterPro" id="IPR029055">
    <property type="entry name" value="Ntn_hydrolases_N"/>
</dbReference>
<comment type="subunit">
    <text evidence="11">This enzyme consists of two polypeptide chains, which are synthesized in precursor form from a single polypeptide.</text>
</comment>
<keyword evidence="6 11" id="KW-0865">Zymogen</keyword>
<comment type="pathway">
    <text evidence="11">Sulfur metabolism; glutathione metabolism.</text>
</comment>
<feature type="region of interest" description="Disordered" evidence="12">
    <location>
        <begin position="380"/>
        <end position="399"/>
    </location>
</feature>
<evidence type="ECO:0000256" key="10">
    <source>
        <dbReference type="PIRSR" id="PIRSR600101-2"/>
    </source>
</evidence>
<dbReference type="PANTHER" id="PTHR43199">
    <property type="entry name" value="GLUTATHIONE HYDROLASE"/>
    <property type="match status" value="1"/>
</dbReference>
<dbReference type="InterPro" id="IPR051792">
    <property type="entry name" value="GGT_bact"/>
</dbReference>
<dbReference type="Gene3D" id="3.60.20.40">
    <property type="match status" value="1"/>
</dbReference>
<dbReference type="Gene3D" id="1.10.246.130">
    <property type="match status" value="1"/>
</dbReference>
<dbReference type="Proteomes" id="UP000318349">
    <property type="component" value="Unassembled WGS sequence"/>
</dbReference>
<dbReference type="Pfam" id="PF01019">
    <property type="entry name" value="G_glu_transpept"/>
    <property type="match status" value="1"/>
</dbReference>
<evidence type="ECO:0000256" key="11">
    <source>
        <dbReference type="RuleBase" id="RU368036"/>
    </source>
</evidence>
<dbReference type="PANTHER" id="PTHR43199:SF1">
    <property type="entry name" value="GLUTATHIONE HYDROLASE PROENZYME"/>
    <property type="match status" value="1"/>
</dbReference>
<evidence type="ECO:0000256" key="4">
    <source>
        <dbReference type="ARBA" id="ARBA00022679"/>
    </source>
</evidence>
<evidence type="ECO:0000256" key="7">
    <source>
        <dbReference type="ARBA" id="ARBA00023315"/>
    </source>
</evidence>
<dbReference type="GO" id="GO:0036374">
    <property type="term" value="F:glutathione hydrolase activity"/>
    <property type="evidence" value="ECO:0007669"/>
    <property type="project" value="UniProtKB-UniRule"/>
</dbReference>
<feature type="binding site" evidence="10">
    <location>
        <position position="447"/>
    </location>
    <ligand>
        <name>L-glutamate</name>
        <dbReference type="ChEBI" id="CHEBI:29985"/>
    </ligand>
</feature>
<evidence type="ECO:0000256" key="3">
    <source>
        <dbReference type="ARBA" id="ARBA00009381"/>
    </source>
</evidence>
<comment type="catalytic activity">
    <reaction evidence="8 11">
        <text>an N-terminal (5-L-glutamyl)-[peptide] + an alpha-amino acid = 5-L-glutamyl amino acid + an N-terminal L-alpha-aminoacyl-[peptide]</text>
        <dbReference type="Rhea" id="RHEA:23904"/>
        <dbReference type="Rhea" id="RHEA-COMP:9780"/>
        <dbReference type="Rhea" id="RHEA-COMP:9795"/>
        <dbReference type="ChEBI" id="CHEBI:77644"/>
        <dbReference type="ChEBI" id="CHEBI:78597"/>
        <dbReference type="ChEBI" id="CHEBI:78599"/>
        <dbReference type="ChEBI" id="CHEBI:78608"/>
        <dbReference type="EC" id="2.3.2.2"/>
    </reaction>
</comment>
<evidence type="ECO:0000256" key="8">
    <source>
        <dbReference type="ARBA" id="ARBA00047417"/>
    </source>
</evidence>
<reference evidence="13 14" key="1">
    <citation type="submission" date="2019-07" db="EMBL/GenBank/DDBJ databases">
        <title>The pathways for chlorine oxyanion respiration interact through the shared metabolite chlorate.</title>
        <authorList>
            <person name="Barnum T.P."/>
            <person name="Cheng Y."/>
            <person name="Hill K.A."/>
            <person name="Lucas L.N."/>
            <person name="Carlson H.K."/>
            <person name="Coates J.D."/>
        </authorList>
    </citation>
    <scope>NUCLEOTIDE SEQUENCE [LARGE SCALE GENOMIC DNA]</scope>
    <source>
        <strain evidence="13 14">SFB-1</strain>
    </source>
</reference>
<accession>A0A557SMH5</accession>
<evidence type="ECO:0000256" key="6">
    <source>
        <dbReference type="ARBA" id="ARBA00023145"/>
    </source>
</evidence>
<feature type="binding site" evidence="10">
    <location>
        <begin position="471"/>
        <end position="472"/>
    </location>
    <ligand>
        <name>L-glutamate</name>
        <dbReference type="ChEBI" id="CHEBI:29985"/>
    </ligand>
</feature>
<dbReference type="NCBIfam" id="TIGR00066">
    <property type="entry name" value="g_glut_trans"/>
    <property type="match status" value="1"/>
</dbReference>
<gene>
    <name evidence="13" type="primary">ggt</name>
    <name evidence="13" type="ORF">FHP89_05340</name>
</gene>
<dbReference type="GO" id="GO:0006751">
    <property type="term" value="P:glutathione catabolic process"/>
    <property type="evidence" value="ECO:0007669"/>
    <property type="project" value="UniProtKB-UniRule"/>
</dbReference>
<name>A0A557SMH5_9RHOO</name>
<sequence>MHGSPLNPTALLERPPLKARLLGVIAAAGLLVSAVPAGAQALAQAVQTDREMIVTANPLASAAGAKVLKNGGTAADAMVAAQAVLGLVEPQASGIGGGAFVVYYDAATRTTTTFDGREKAPAAATEDRFAGLGFTTAWQSGLSVGVPGTPRIMEVVHERYGRLHWHQLLQPAITLAQKGFELTGRTSSQVAGLLAANPSCTNRLFFRDPVAFAYFANPDCTAKPAGTKVKNKDYARTLKAMARHGADAFYSGDIAADIAAAVQTDPAIPGDMTVADLANYEVIERAPVCFDYRGHNVCGMGPPSSGALAVGQILGILENFDLNDDPLNERNVHLFAEAGRLAFADRGLYVGDTDFVTVPVEGMLDKTYLSTRAALIGEQDTGTAQPGTPPGPFDPSAPDNRAKLSGTSHISIVDRYGNALSMTTTVESSFGNGVMVRGFLLNNELTDFSFSAVSNGLPVANRVQPNKRPRSSMSPSIVFDDQGRVELVTGSPGGSRIIGYTAQSIVNHIDFGLDPQESINTPHYQNRNGSTEIERTIAGITEPYDADALAAQLQARNHPVTVSNVMESGLSIIHVMHDDDHHHYRGRHGHHKHHKHRWHHNKRDGHTLIGGADKRRDGTVAGR</sequence>
<comment type="PTM">
    <text evidence="11">Cleaved by autocatalysis into a large and a small subunit.</text>
</comment>
<organism evidence="13 14">
    <name type="scientific">Denitromonas halophila</name>
    <dbReference type="NCBI Taxonomy" id="1629404"/>
    <lineage>
        <taxon>Bacteria</taxon>
        <taxon>Pseudomonadati</taxon>
        <taxon>Pseudomonadota</taxon>
        <taxon>Betaproteobacteria</taxon>
        <taxon>Rhodocyclales</taxon>
        <taxon>Zoogloeaceae</taxon>
        <taxon>Denitromonas</taxon>
    </lineage>
</organism>
<feature type="active site" description="Nucleophile" evidence="9">
    <location>
        <position position="407"/>
    </location>
</feature>
<evidence type="ECO:0000313" key="13">
    <source>
        <dbReference type="EMBL" id="TVO78614.1"/>
    </source>
</evidence>
<keyword evidence="7 11" id="KW-0012">Acyltransferase</keyword>
<dbReference type="GO" id="GO:0103068">
    <property type="term" value="F:leukotriene C4 gamma-glutamyl transferase activity"/>
    <property type="evidence" value="ECO:0007669"/>
    <property type="project" value="UniProtKB-EC"/>
</dbReference>
<keyword evidence="11" id="KW-0317">Glutathione biosynthesis</keyword>
<dbReference type="GO" id="GO:0006750">
    <property type="term" value="P:glutathione biosynthetic process"/>
    <property type="evidence" value="ECO:0007669"/>
    <property type="project" value="UniProtKB-KW"/>
</dbReference>
<comment type="catalytic activity">
    <reaction evidence="2 11">
        <text>glutathione + H2O = L-cysteinylglycine + L-glutamate</text>
        <dbReference type="Rhea" id="RHEA:28807"/>
        <dbReference type="ChEBI" id="CHEBI:15377"/>
        <dbReference type="ChEBI" id="CHEBI:29985"/>
        <dbReference type="ChEBI" id="CHEBI:57925"/>
        <dbReference type="ChEBI" id="CHEBI:61694"/>
        <dbReference type="EC" id="3.4.19.13"/>
    </reaction>
</comment>
<protein>
    <recommendedName>
        <fullName evidence="11">Glutathione hydrolase proenzyme</fullName>
        <ecNumber evidence="11">2.3.2.2</ecNumber>
        <ecNumber evidence="11">3.4.19.13</ecNumber>
    </recommendedName>
    <component>
        <recommendedName>
            <fullName evidence="11">Glutathione hydrolase large chain</fullName>
        </recommendedName>
    </component>
    <component>
        <recommendedName>
            <fullName evidence="11">Glutathione hydrolase small chain</fullName>
        </recommendedName>
    </component>
</protein>
<evidence type="ECO:0000313" key="14">
    <source>
        <dbReference type="Proteomes" id="UP000318349"/>
    </source>
</evidence>
<evidence type="ECO:0000256" key="12">
    <source>
        <dbReference type="SAM" id="MobiDB-lite"/>
    </source>
</evidence>